<evidence type="ECO:0000259" key="5">
    <source>
        <dbReference type="PROSITE" id="PS50931"/>
    </source>
</evidence>
<dbReference type="InterPro" id="IPR036390">
    <property type="entry name" value="WH_DNA-bd_sf"/>
</dbReference>
<dbReference type="PANTHER" id="PTHR30427:SF1">
    <property type="entry name" value="TRANSCRIPTIONAL ACTIVATOR PROTEIN LYSR"/>
    <property type="match status" value="1"/>
</dbReference>
<evidence type="ECO:0000256" key="2">
    <source>
        <dbReference type="ARBA" id="ARBA00023015"/>
    </source>
</evidence>
<keyword evidence="7" id="KW-1185">Reference proteome</keyword>
<feature type="domain" description="HTH lysR-type" evidence="5">
    <location>
        <begin position="2"/>
        <end position="59"/>
    </location>
</feature>
<dbReference type="Gene3D" id="3.40.190.290">
    <property type="match status" value="1"/>
</dbReference>
<dbReference type="PRINTS" id="PR00039">
    <property type="entry name" value="HTHLYSR"/>
</dbReference>
<dbReference type="SUPFAM" id="SSF46785">
    <property type="entry name" value="Winged helix' DNA-binding domain"/>
    <property type="match status" value="1"/>
</dbReference>
<sequence>MLTLRQIEVLRAVLRAGTLVGAAKQLGIAQPTVTRIVRRMEDVLGVSLFDRSGGRLNPTDEARRILGEIDRAFDALRLAVDRAARKVRSGESRFHVGASPSLGRALVPQALAGLAATHPELSLRLDVLSVSQVVAYLTDGVGEVAVTLFPILQAGIHSHRIGTVDLVAVVPRGWPQAARRLIRPEDLQGLPLAVFDSPVVHGQMLNAFLAQGGATPGRTHLVRFAESAAALAEAGMAVALIDACSAMAVRHDRVVRLPTTSARRFDIYVHRVLDRIQGRFMAPFESLLAEGIAALGPDASMS</sequence>
<keyword evidence="2" id="KW-0805">Transcription regulation</keyword>
<dbReference type="Gene3D" id="1.10.10.10">
    <property type="entry name" value="Winged helix-like DNA-binding domain superfamily/Winged helix DNA-binding domain"/>
    <property type="match status" value="1"/>
</dbReference>
<dbReference type="CDD" id="cd05466">
    <property type="entry name" value="PBP2_LTTR_substrate"/>
    <property type="match status" value="1"/>
</dbReference>
<dbReference type="PANTHER" id="PTHR30427">
    <property type="entry name" value="TRANSCRIPTIONAL ACTIVATOR PROTEIN LYSR"/>
    <property type="match status" value="1"/>
</dbReference>
<evidence type="ECO:0000313" key="7">
    <source>
        <dbReference type="Proteomes" id="UP000626026"/>
    </source>
</evidence>
<evidence type="ECO:0000256" key="3">
    <source>
        <dbReference type="ARBA" id="ARBA00023125"/>
    </source>
</evidence>
<comment type="caution">
    <text evidence="6">The sequence shown here is derived from an EMBL/GenBank/DDBJ whole genome shotgun (WGS) entry which is preliminary data.</text>
</comment>
<keyword evidence="3" id="KW-0238">DNA-binding</keyword>
<comment type="similarity">
    <text evidence="1">Belongs to the LysR transcriptional regulatory family.</text>
</comment>
<dbReference type="Pfam" id="PF03466">
    <property type="entry name" value="LysR_substrate"/>
    <property type="match status" value="1"/>
</dbReference>
<dbReference type="Proteomes" id="UP000626026">
    <property type="component" value="Unassembled WGS sequence"/>
</dbReference>
<evidence type="ECO:0000256" key="4">
    <source>
        <dbReference type="ARBA" id="ARBA00023163"/>
    </source>
</evidence>
<name>A0ABR7RKU1_9PROT</name>
<dbReference type="SUPFAM" id="SSF53850">
    <property type="entry name" value="Periplasmic binding protein-like II"/>
    <property type="match status" value="1"/>
</dbReference>
<reference evidence="6 7" key="1">
    <citation type="journal article" date="2013" name="Int. J. Syst. Evol. Microbiol.">
        <title>Roseomonas aerophila sp. nov., isolated from air.</title>
        <authorList>
            <person name="Kim S.J."/>
            <person name="Weon H.Y."/>
            <person name="Ahn J.H."/>
            <person name="Hong S.B."/>
            <person name="Seok S.J."/>
            <person name="Whang K.S."/>
            <person name="Kwon S.W."/>
        </authorList>
    </citation>
    <scope>NUCLEOTIDE SEQUENCE [LARGE SCALE GENOMIC DNA]</scope>
    <source>
        <strain evidence="6 7">NBRC 108923</strain>
    </source>
</reference>
<keyword evidence="4" id="KW-0804">Transcription</keyword>
<protein>
    <submittedName>
        <fullName evidence="6">LysR family transcriptional regulator</fullName>
    </submittedName>
</protein>
<organism evidence="6 7">
    <name type="scientific">Teichococcus aerophilus</name>
    <dbReference type="NCBI Taxonomy" id="1224513"/>
    <lineage>
        <taxon>Bacteria</taxon>
        <taxon>Pseudomonadati</taxon>
        <taxon>Pseudomonadota</taxon>
        <taxon>Alphaproteobacteria</taxon>
        <taxon>Acetobacterales</taxon>
        <taxon>Roseomonadaceae</taxon>
        <taxon>Roseomonas</taxon>
    </lineage>
</organism>
<dbReference type="Pfam" id="PF00126">
    <property type="entry name" value="HTH_1"/>
    <property type="match status" value="1"/>
</dbReference>
<accession>A0ABR7RKU1</accession>
<dbReference type="RefSeq" id="WP_187784365.1">
    <property type="nucleotide sequence ID" value="NZ_JACTVA010000014.1"/>
</dbReference>
<dbReference type="InterPro" id="IPR036388">
    <property type="entry name" value="WH-like_DNA-bd_sf"/>
</dbReference>
<dbReference type="PROSITE" id="PS50931">
    <property type="entry name" value="HTH_LYSR"/>
    <property type="match status" value="1"/>
</dbReference>
<dbReference type="InterPro" id="IPR000847">
    <property type="entry name" value="LysR_HTH_N"/>
</dbReference>
<evidence type="ECO:0000313" key="6">
    <source>
        <dbReference type="EMBL" id="MBC9207201.1"/>
    </source>
</evidence>
<dbReference type="InterPro" id="IPR005119">
    <property type="entry name" value="LysR_subst-bd"/>
</dbReference>
<dbReference type="EMBL" id="JACTVA010000014">
    <property type="protein sequence ID" value="MBC9207201.1"/>
    <property type="molecule type" value="Genomic_DNA"/>
</dbReference>
<evidence type="ECO:0000256" key="1">
    <source>
        <dbReference type="ARBA" id="ARBA00009437"/>
    </source>
</evidence>
<gene>
    <name evidence="6" type="ORF">IBL26_10175</name>
</gene>
<proteinExistence type="inferred from homology"/>